<feature type="domain" description="Nudix hydrolase" evidence="10">
    <location>
        <begin position="147"/>
        <end position="272"/>
    </location>
</feature>
<dbReference type="EC" id="3.6.1.22" evidence="4"/>
<keyword evidence="12" id="KW-1185">Reference proteome</keyword>
<evidence type="ECO:0000256" key="9">
    <source>
        <dbReference type="ARBA" id="ARBA00023679"/>
    </source>
</evidence>
<comment type="similarity">
    <text evidence="3">Belongs to the Nudix hydrolase family. NudC subfamily.</text>
</comment>
<keyword evidence="7" id="KW-0460">Magnesium</keyword>
<evidence type="ECO:0000313" key="12">
    <source>
        <dbReference type="Proteomes" id="UP000681041"/>
    </source>
</evidence>
<dbReference type="GO" id="GO:0019677">
    <property type="term" value="P:NAD+ catabolic process"/>
    <property type="evidence" value="ECO:0007669"/>
    <property type="project" value="TreeGrafter"/>
</dbReference>
<reference evidence="11" key="1">
    <citation type="submission" date="2020-07" db="EMBL/GenBank/DDBJ databases">
        <title>Methanobacterium. sp. MethCan genome.</title>
        <authorList>
            <person name="Postec A."/>
            <person name="Quemeneur M."/>
        </authorList>
    </citation>
    <scope>NUCLEOTIDE SEQUENCE</scope>
    <source>
        <strain evidence="11">MethCAN</strain>
    </source>
</reference>
<dbReference type="SUPFAM" id="SSF55811">
    <property type="entry name" value="Nudix"/>
    <property type="match status" value="2"/>
</dbReference>
<evidence type="ECO:0000256" key="4">
    <source>
        <dbReference type="ARBA" id="ARBA00012381"/>
    </source>
</evidence>
<evidence type="ECO:0000313" key="11">
    <source>
        <dbReference type="EMBL" id="QUH22788.1"/>
    </source>
</evidence>
<evidence type="ECO:0000256" key="1">
    <source>
        <dbReference type="ARBA" id="ARBA00001946"/>
    </source>
</evidence>
<dbReference type="InterPro" id="IPR020084">
    <property type="entry name" value="NUDIX_hydrolase_CS"/>
</dbReference>
<comment type="catalytic activity">
    <reaction evidence="9">
        <text>a 5'-end NAD(+)-phospho-ribonucleoside in mRNA + H2O = a 5'-end phospho-adenosine-phospho-ribonucleoside in mRNA + beta-nicotinamide D-ribonucleotide + 2 H(+)</text>
        <dbReference type="Rhea" id="RHEA:60876"/>
        <dbReference type="Rhea" id="RHEA-COMP:15698"/>
        <dbReference type="Rhea" id="RHEA-COMP:15719"/>
        <dbReference type="ChEBI" id="CHEBI:14649"/>
        <dbReference type="ChEBI" id="CHEBI:15377"/>
        <dbReference type="ChEBI" id="CHEBI:15378"/>
        <dbReference type="ChEBI" id="CHEBI:144029"/>
        <dbReference type="ChEBI" id="CHEBI:144051"/>
    </reaction>
    <physiologicalReaction direction="left-to-right" evidence="9">
        <dbReference type="Rhea" id="RHEA:60877"/>
    </physiologicalReaction>
</comment>
<evidence type="ECO:0000256" key="6">
    <source>
        <dbReference type="ARBA" id="ARBA00022801"/>
    </source>
</evidence>
<comment type="cofactor">
    <cofactor evidence="2">
        <name>Zn(2+)</name>
        <dbReference type="ChEBI" id="CHEBI:29105"/>
    </cofactor>
</comment>
<proteinExistence type="inferred from homology"/>
<dbReference type="InterPro" id="IPR050241">
    <property type="entry name" value="NAD-cap_RNA_hydrolase_NudC"/>
</dbReference>
<keyword evidence="5" id="KW-0479">Metal-binding</keyword>
<dbReference type="InterPro" id="IPR015375">
    <property type="entry name" value="NADH_PPase-like_N"/>
</dbReference>
<dbReference type="PANTHER" id="PTHR42904">
    <property type="entry name" value="NUDIX HYDROLASE, NUDC SUBFAMILY"/>
    <property type="match status" value="1"/>
</dbReference>
<keyword evidence="8" id="KW-0520">NAD</keyword>
<dbReference type="PROSITE" id="PS00893">
    <property type="entry name" value="NUDIX_BOX"/>
    <property type="match status" value="1"/>
</dbReference>
<dbReference type="GO" id="GO:0035529">
    <property type="term" value="F:NADH pyrophosphatase activity"/>
    <property type="evidence" value="ECO:0007669"/>
    <property type="project" value="TreeGrafter"/>
</dbReference>
<dbReference type="EMBL" id="CP058560">
    <property type="protein sequence ID" value="QUH22788.1"/>
    <property type="molecule type" value="Genomic_DNA"/>
</dbReference>
<organism evidence="11 12">
    <name type="scientific">Methanobacterium alkalithermotolerans</name>
    <dbReference type="NCBI Taxonomy" id="2731220"/>
    <lineage>
        <taxon>Archaea</taxon>
        <taxon>Methanobacteriati</taxon>
        <taxon>Methanobacteriota</taxon>
        <taxon>Methanomada group</taxon>
        <taxon>Methanobacteria</taxon>
        <taxon>Methanobacteriales</taxon>
        <taxon>Methanobacteriaceae</taxon>
        <taxon>Methanobacterium</taxon>
    </lineage>
</organism>
<protein>
    <recommendedName>
        <fullName evidence="4">NAD(+) diphosphatase</fullName>
        <ecNumber evidence="4">3.6.1.22</ecNumber>
    </recommendedName>
</protein>
<dbReference type="Pfam" id="PF00293">
    <property type="entry name" value="NUDIX"/>
    <property type="match status" value="1"/>
</dbReference>
<keyword evidence="6 11" id="KW-0378">Hydrolase</keyword>
<dbReference type="CDD" id="cd03429">
    <property type="entry name" value="NUDIX_NADH_pyrophosphatase_Nudt13"/>
    <property type="match status" value="1"/>
</dbReference>
<dbReference type="PROSITE" id="PS51462">
    <property type="entry name" value="NUDIX"/>
    <property type="match status" value="1"/>
</dbReference>
<dbReference type="KEGG" id="meme:HYG87_02850"/>
<dbReference type="PRINTS" id="PR00502">
    <property type="entry name" value="NUDIXFAMILY"/>
</dbReference>
<dbReference type="GeneID" id="64819669"/>
<dbReference type="InterPro" id="IPR020476">
    <property type="entry name" value="Nudix_hydrolase"/>
</dbReference>
<sequence>MPKKSIYHDYQPSTLLDQKTDSGSYYFIFYHNKLLINRHNNDIPFLKNLNQLPAEALRQIYMGQLRGSPCFVVEIESSFELSSLSFIDLKELYSILEYDIYLLAGRAIQIINWDKNHQFCGKCGSSTRTMEGEMAKICPDCGHFNYPRLSPAIITAIVKEDKLLMARHTYGITNRYGLVAGFVEAGETLEEAVQREISEEVGLKIKNIKYFGSQPWPYPNSLMVGFTAEYHEGEIKVDGKEIEDARWFRASEIQKRPSSISISGELIEWFIDKYSC</sequence>
<evidence type="ECO:0000256" key="7">
    <source>
        <dbReference type="ARBA" id="ARBA00022842"/>
    </source>
</evidence>
<gene>
    <name evidence="11" type="primary">nudC</name>
    <name evidence="11" type="ORF">HYG87_02850</name>
</gene>
<dbReference type="InterPro" id="IPR015376">
    <property type="entry name" value="Znr_NADH_PPase"/>
</dbReference>
<dbReference type="AlphaFoldDB" id="A0A8T8K2U1"/>
<evidence type="ECO:0000259" key="10">
    <source>
        <dbReference type="PROSITE" id="PS51462"/>
    </source>
</evidence>
<dbReference type="GO" id="GO:0005829">
    <property type="term" value="C:cytosol"/>
    <property type="evidence" value="ECO:0007669"/>
    <property type="project" value="TreeGrafter"/>
</dbReference>
<evidence type="ECO:0000256" key="3">
    <source>
        <dbReference type="ARBA" id="ARBA00009595"/>
    </source>
</evidence>
<dbReference type="GO" id="GO:0046872">
    <property type="term" value="F:metal ion binding"/>
    <property type="evidence" value="ECO:0007669"/>
    <property type="project" value="UniProtKB-KW"/>
</dbReference>
<dbReference type="GO" id="GO:0006742">
    <property type="term" value="P:NADP+ catabolic process"/>
    <property type="evidence" value="ECO:0007669"/>
    <property type="project" value="TreeGrafter"/>
</dbReference>
<evidence type="ECO:0000256" key="8">
    <source>
        <dbReference type="ARBA" id="ARBA00023027"/>
    </source>
</evidence>
<dbReference type="InterPro" id="IPR000086">
    <property type="entry name" value="NUDIX_hydrolase_dom"/>
</dbReference>
<dbReference type="Gene3D" id="3.90.79.20">
    <property type="match status" value="1"/>
</dbReference>
<dbReference type="Proteomes" id="UP000681041">
    <property type="component" value="Chromosome"/>
</dbReference>
<comment type="cofactor">
    <cofactor evidence="1">
        <name>Mg(2+)</name>
        <dbReference type="ChEBI" id="CHEBI:18420"/>
    </cofactor>
</comment>
<dbReference type="OrthoDB" id="40462at2157"/>
<dbReference type="InterPro" id="IPR015797">
    <property type="entry name" value="NUDIX_hydrolase-like_dom_sf"/>
</dbReference>
<dbReference type="NCBIfam" id="NF001299">
    <property type="entry name" value="PRK00241.1"/>
    <property type="match status" value="1"/>
</dbReference>
<dbReference type="PANTHER" id="PTHR42904:SF6">
    <property type="entry name" value="NAD-CAPPED RNA HYDROLASE NUDT12"/>
    <property type="match status" value="1"/>
</dbReference>
<evidence type="ECO:0000256" key="5">
    <source>
        <dbReference type="ARBA" id="ARBA00022723"/>
    </source>
</evidence>
<dbReference type="InterPro" id="IPR049734">
    <property type="entry name" value="NudC-like_C"/>
</dbReference>
<name>A0A8T8K2U1_9EURY</name>
<dbReference type="Pfam" id="PF09296">
    <property type="entry name" value="NUDIX-like"/>
    <property type="match status" value="1"/>
</dbReference>
<evidence type="ECO:0000256" key="2">
    <source>
        <dbReference type="ARBA" id="ARBA00001947"/>
    </source>
</evidence>
<dbReference type="Gene3D" id="3.90.79.10">
    <property type="entry name" value="Nucleoside Triphosphate Pyrophosphohydrolase"/>
    <property type="match status" value="1"/>
</dbReference>
<accession>A0A8T8K2U1</accession>
<dbReference type="RefSeq" id="WP_211533734.1">
    <property type="nucleotide sequence ID" value="NZ_CP058560.1"/>
</dbReference>
<dbReference type="Pfam" id="PF09297">
    <property type="entry name" value="Zn_ribbon_NUD"/>
    <property type="match status" value="1"/>
</dbReference>